<comment type="caution">
    <text evidence="2">The sequence shown here is derived from an EMBL/GenBank/DDBJ whole genome shotgun (WGS) entry which is preliminary data.</text>
</comment>
<feature type="region of interest" description="Disordered" evidence="1">
    <location>
        <begin position="1"/>
        <end position="25"/>
    </location>
</feature>
<feature type="compositionally biased region" description="Basic and acidic residues" evidence="1">
    <location>
        <begin position="14"/>
        <end position="25"/>
    </location>
</feature>
<feature type="non-terminal residue" evidence="2">
    <location>
        <position position="138"/>
    </location>
</feature>
<evidence type="ECO:0000313" key="2">
    <source>
        <dbReference type="EMBL" id="KAG5374349.1"/>
    </source>
</evidence>
<proteinExistence type="predicted"/>
<name>A0ABQ7KIK8_BRACM</name>
<sequence length="138" mass="15717">MCTDMVHQLSKISTRTDHGKEEHADMCGQRADICTDRQSTDSLWLSKISQDSPRGPKSPTVHGKGQRAESKDQHAHMCVLMDSHRRPMTGNDTVDVPRWRSEVLRILPIALDQQSKNTNAPIGYHSRLFNPRKQYLIV</sequence>
<gene>
    <name evidence="2" type="primary">SC138g500020.1_BraROA</name>
    <name evidence="2" type="ORF">IGI04_042329</name>
</gene>
<dbReference type="EMBL" id="JADBGQ010000024">
    <property type="protein sequence ID" value="KAG5374349.1"/>
    <property type="molecule type" value="Genomic_DNA"/>
</dbReference>
<dbReference type="Proteomes" id="UP000823674">
    <property type="component" value="Unassembled WGS sequence"/>
</dbReference>
<evidence type="ECO:0000256" key="1">
    <source>
        <dbReference type="SAM" id="MobiDB-lite"/>
    </source>
</evidence>
<feature type="region of interest" description="Disordered" evidence="1">
    <location>
        <begin position="44"/>
        <end position="74"/>
    </location>
</feature>
<protein>
    <submittedName>
        <fullName evidence="2">Uncharacterized protein</fullName>
    </submittedName>
</protein>
<organism evidence="2 3">
    <name type="scientific">Brassica rapa subsp. trilocularis</name>
    <dbReference type="NCBI Taxonomy" id="1813537"/>
    <lineage>
        <taxon>Eukaryota</taxon>
        <taxon>Viridiplantae</taxon>
        <taxon>Streptophyta</taxon>
        <taxon>Embryophyta</taxon>
        <taxon>Tracheophyta</taxon>
        <taxon>Spermatophyta</taxon>
        <taxon>Magnoliopsida</taxon>
        <taxon>eudicotyledons</taxon>
        <taxon>Gunneridae</taxon>
        <taxon>Pentapetalae</taxon>
        <taxon>rosids</taxon>
        <taxon>malvids</taxon>
        <taxon>Brassicales</taxon>
        <taxon>Brassicaceae</taxon>
        <taxon>Brassiceae</taxon>
        <taxon>Brassica</taxon>
    </lineage>
</organism>
<accession>A0ABQ7KIK8</accession>
<keyword evidence="3" id="KW-1185">Reference proteome</keyword>
<reference evidence="2 3" key="1">
    <citation type="submission" date="2021-03" db="EMBL/GenBank/DDBJ databases">
        <authorList>
            <person name="King G.J."/>
            <person name="Bancroft I."/>
            <person name="Baten A."/>
            <person name="Bloomfield J."/>
            <person name="Borpatragohain P."/>
            <person name="He Z."/>
            <person name="Irish N."/>
            <person name="Irwin J."/>
            <person name="Liu K."/>
            <person name="Mauleon R.P."/>
            <person name="Moore J."/>
            <person name="Morris R."/>
            <person name="Ostergaard L."/>
            <person name="Wang B."/>
            <person name="Wells R."/>
        </authorList>
    </citation>
    <scope>NUCLEOTIDE SEQUENCE [LARGE SCALE GENOMIC DNA]</scope>
    <source>
        <strain evidence="2">R-o-18</strain>
        <tissue evidence="2">Leaf</tissue>
    </source>
</reference>
<evidence type="ECO:0000313" key="3">
    <source>
        <dbReference type="Proteomes" id="UP000823674"/>
    </source>
</evidence>